<evidence type="ECO:0000256" key="1">
    <source>
        <dbReference type="ARBA" id="ARBA00004123"/>
    </source>
</evidence>
<feature type="domain" description="C2H2-type" evidence="9">
    <location>
        <begin position="69"/>
        <end position="96"/>
    </location>
</feature>
<evidence type="ECO:0000313" key="10">
    <source>
        <dbReference type="Ensembl" id="ENSFHEP00000012584.1"/>
    </source>
</evidence>
<dbReference type="PROSITE" id="PS00028">
    <property type="entry name" value="ZINC_FINGER_C2H2_1"/>
    <property type="match status" value="3"/>
</dbReference>
<keyword evidence="4 8" id="KW-0863">Zinc-finger</keyword>
<protein>
    <recommendedName>
        <fullName evidence="9">C2H2-type domain-containing protein</fullName>
    </recommendedName>
</protein>
<dbReference type="PANTHER" id="PTHR24394">
    <property type="entry name" value="ZINC FINGER PROTEIN"/>
    <property type="match status" value="1"/>
</dbReference>
<keyword evidence="11" id="KW-1185">Reference proteome</keyword>
<evidence type="ECO:0000256" key="3">
    <source>
        <dbReference type="ARBA" id="ARBA00022737"/>
    </source>
</evidence>
<dbReference type="PANTHER" id="PTHR24394:SF29">
    <property type="entry name" value="MYONEURIN"/>
    <property type="match status" value="1"/>
</dbReference>
<dbReference type="PROSITE" id="PS50157">
    <property type="entry name" value="ZINC_FINGER_C2H2_2"/>
    <property type="match status" value="3"/>
</dbReference>
<evidence type="ECO:0000256" key="8">
    <source>
        <dbReference type="PROSITE-ProRule" id="PRU00042"/>
    </source>
</evidence>
<name>A0A3Q2PIN6_FUNHE</name>
<dbReference type="GO" id="GO:0003677">
    <property type="term" value="F:DNA binding"/>
    <property type="evidence" value="ECO:0007669"/>
    <property type="project" value="UniProtKB-KW"/>
</dbReference>
<keyword evidence="3" id="KW-0677">Repeat</keyword>
<dbReference type="Gene3D" id="3.30.160.60">
    <property type="entry name" value="Classic Zinc Finger"/>
    <property type="match status" value="3"/>
</dbReference>
<dbReference type="Pfam" id="PF00096">
    <property type="entry name" value="zf-C2H2"/>
    <property type="match status" value="3"/>
</dbReference>
<dbReference type="GeneTree" id="ENSGT00940000166978"/>
<keyword evidence="5" id="KW-0862">Zinc</keyword>
<dbReference type="InterPro" id="IPR036236">
    <property type="entry name" value="Znf_C2H2_sf"/>
</dbReference>
<comment type="subcellular location">
    <subcellularLocation>
        <location evidence="1">Nucleus</location>
    </subcellularLocation>
</comment>
<reference evidence="10" key="2">
    <citation type="submission" date="2025-09" db="UniProtKB">
        <authorList>
            <consortium name="Ensembl"/>
        </authorList>
    </citation>
    <scope>IDENTIFICATION</scope>
</reference>
<dbReference type="InterPro" id="IPR013087">
    <property type="entry name" value="Znf_C2H2_type"/>
</dbReference>
<feature type="domain" description="C2H2-type" evidence="9">
    <location>
        <begin position="97"/>
        <end position="124"/>
    </location>
</feature>
<reference evidence="10" key="1">
    <citation type="submission" date="2025-08" db="UniProtKB">
        <authorList>
            <consortium name="Ensembl"/>
        </authorList>
    </citation>
    <scope>IDENTIFICATION</scope>
</reference>
<dbReference type="SMART" id="SM00355">
    <property type="entry name" value="ZnF_C2H2"/>
    <property type="match status" value="4"/>
</dbReference>
<sequence length="211" mass="24796">YEPPAVLYRHVSMNWKIVKKFIYLCNTVKKLSSLDPLHRTLYFYYRVIRFDDKEKLEEHMKTHIKEKRYSCPDCGKRFINENYIQIHQRIHTGEQPFLCSLCGKGFHTASSLKLHEMQHSGERPYACSICGKTFQINSYLNAHYQTHIKDRPFICSVCGKGLVVGCEQQPEQMRRTPTMNKNVLQSIKKMAHQVNSEIRVSKNGKLAKERK</sequence>
<dbReference type="SUPFAM" id="SSF57667">
    <property type="entry name" value="beta-beta-alpha zinc fingers"/>
    <property type="match status" value="2"/>
</dbReference>
<dbReference type="FunFam" id="3.30.160.60:FF:000384">
    <property type="entry name" value="Zinc finger protein 550"/>
    <property type="match status" value="1"/>
</dbReference>
<dbReference type="Proteomes" id="UP000265000">
    <property type="component" value="Unplaced"/>
</dbReference>
<evidence type="ECO:0000256" key="5">
    <source>
        <dbReference type="ARBA" id="ARBA00022833"/>
    </source>
</evidence>
<evidence type="ECO:0000256" key="4">
    <source>
        <dbReference type="ARBA" id="ARBA00022771"/>
    </source>
</evidence>
<dbReference type="FunFam" id="3.30.160.60:FF:002343">
    <property type="entry name" value="Zinc finger protein 33A"/>
    <property type="match status" value="1"/>
</dbReference>
<keyword evidence="6" id="KW-0238">DNA-binding</keyword>
<keyword evidence="7" id="KW-0539">Nucleus</keyword>
<dbReference type="GO" id="GO:0005634">
    <property type="term" value="C:nucleus"/>
    <property type="evidence" value="ECO:0007669"/>
    <property type="project" value="UniProtKB-SubCell"/>
</dbReference>
<evidence type="ECO:0000313" key="11">
    <source>
        <dbReference type="Proteomes" id="UP000265000"/>
    </source>
</evidence>
<feature type="domain" description="C2H2-type" evidence="9">
    <location>
        <begin position="125"/>
        <end position="152"/>
    </location>
</feature>
<dbReference type="AlphaFoldDB" id="A0A3Q2PIN6"/>
<evidence type="ECO:0000256" key="6">
    <source>
        <dbReference type="ARBA" id="ARBA00023125"/>
    </source>
</evidence>
<evidence type="ECO:0000259" key="9">
    <source>
        <dbReference type="PROSITE" id="PS50157"/>
    </source>
</evidence>
<dbReference type="GO" id="GO:0000981">
    <property type="term" value="F:DNA-binding transcription factor activity, RNA polymerase II-specific"/>
    <property type="evidence" value="ECO:0007669"/>
    <property type="project" value="TreeGrafter"/>
</dbReference>
<organism evidence="10 11">
    <name type="scientific">Fundulus heteroclitus</name>
    <name type="common">Killifish</name>
    <name type="synonym">Mummichog</name>
    <dbReference type="NCBI Taxonomy" id="8078"/>
    <lineage>
        <taxon>Eukaryota</taxon>
        <taxon>Metazoa</taxon>
        <taxon>Chordata</taxon>
        <taxon>Craniata</taxon>
        <taxon>Vertebrata</taxon>
        <taxon>Euteleostomi</taxon>
        <taxon>Actinopterygii</taxon>
        <taxon>Neopterygii</taxon>
        <taxon>Teleostei</taxon>
        <taxon>Neoteleostei</taxon>
        <taxon>Acanthomorphata</taxon>
        <taxon>Ovalentaria</taxon>
        <taxon>Atherinomorphae</taxon>
        <taxon>Cyprinodontiformes</taxon>
        <taxon>Fundulidae</taxon>
        <taxon>Fundulus</taxon>
    </lineage>
</organism>
<dbReference type="STRING" id="8078.ENSFHEP00000012584"/>
<dbReference type="Ensembl" id="ENSFHET00000032047.1">
    <property type="protein sequence ID" value="ENSFHEP00000012584.1"/>
    <property type="gene ID" value="ENSFHEG00000014054.1"/>
</dbReference>
<dbReference type="FunFam" id="3.30.160.60:FF:001273">
    <property type="entry name" value="Zinc finger protein"/>
    <property type="match status" value="1"/>
</dbReference>
<evidence type="ECO:0000256" key="2">
    <source>
        <dbReference type="ARBA" id="ARBA00022723"/>
    </source>
</evidence>
<dbReference type="GO" id="GO:0008270">
    <property type="term" value="F:zinc ion binding"/>
    <property type="evidence" value="ECO:0007669"/>
    <property type="project" value="UniProtKB-KW"/>
</dbReference>
<accession>A0A3Q2PIN6</accession>
<evidence type="ECO:0000256" key="7">
    <source>
        <dbReference type="ARBA" id="ARBA00023242"/>
    </source>
</evidence>
<proteinExistence type="predicted"/>
<keyword evidence="2" id="KW-0479">Metal-binding</keyword>